<sequence>MSASVDVFAPSQGIVTCFFCECANARLIMKMRPENNTQRVQHQTFCFLFKQAVNSGLTSCVPPNYMYLRYTNILYIPCSQTPFRQAYPSRNGCNSAPLHTTAWVVENSTVTSCQSFVLRLC</sequence>
<organism evidence="1">
    <name type="scientific">Trypanosoma congolense (strain IL3000)</name>
    <dbReference type="NCBI Taxonomy" id="1068625"/>
    <lineage>
        <taxon>Eukaryota</taxon>
        <taxon>Discoba</taxon>
        <taxon>Euglenozoa</taxon>
        <taxon>Kinetoplastea</taxon>
        <taxon>Metakinetoplastina</taxon>
        <taxon>Trypanosomatida</taxon>
        <taxon>Trypanosomatidae</taxon>
        <taxon>Trypanosoma</taxon>
        <taxon>Nannomonas</taxon>
    </lineage>
</organism>
<gene>
    <name evidence="1" type="ORF">TCIL3000_9_3820</name>
</gene>
<evidence type="ECO:0000313" key="1">
    <source>
        <dbReference type="EMBL" id="CCC92982.1"/>
    </source>
</evidence>
<reference evidence="1" key="1">
    <citation type="journal article" date="2012" name="Proc. Natl. Acad. Sci. U.S.A.">
        <title>Antigenic diversity is generated by distinct evolutionary mechanisms in African trypanosome species.</title>
        <authorList>
            <person name="Jackson A.P."/>
            <person name="Berry A."/>
            <person name="Aslett M."/>
            <person name="Allison H.C."/>
            <person name="Burton P."/>
            <person name="Vavrova-Anderson J."/>
            <person name="Brown R."/>
            <person name="Browne H."/>
            <person name="Corton N."/>
            <person name="Hauser H."/>
            <person name="Gamble J."/>
            <person name="Gilderthorp R."/>
            <person name="Marcello L."/>
            <person name="McQuillan J."/>
            <person name="Otto T.D."/>
            <person name="Quail M.A."/>
            <person name="Sanders M.J."/>
            <person name="van Tonder A."/>
            <person name="Ginger M.L."/>
            <person name="Field M.C."/>
            <person name="Barry J.D."/>
            <person name="Hertz-Fowler C."/>
            <person name="Berriman M."/>
        </authorList>
    </citation>
    <scope>NUCLEOTIDE SEQUENCE</scope>
    <source>
        <strain evidence="1">IL3000</strain>
    </source>
</reference>
<name>G0UUB8_TRYCI</name>
<accession>G0UUB8</accession>
<dbReference type="EMBL" id="HE575322">
    <property type="protein sequence ID" value="CCC92982.1"/>
    <property type="molecule type" value="Genomic_DNA"/>
</dbReference>
<proteinExistence type="predicted"/>
<dbReference type="AlphaFoldDB" id="G0UUB8"/>
<protein>
    <submittedName>
        <fullName evidence="1">Uncharacterized protein</fullName>
    </submittedName>
</protein>